<feature type="region of interest" description="Disordered" evidence="1">
    <location>
        <begin position="73"/>
        <end position="95"/>
    </location>
</feature>
<name>A0ABT7UGE8_9FIRM</name>
<protein>
    <submittedName>
        <fullName evidence="2">Uncharacterized protein</fullName>
    </submittedName>
</protein>
<reference evidence="3" key="1">
    <citation type="submission" date="2023-06" db="EMBL/GenBank/DDBJ databases">
        <title>Identification and characterization of horizontal gene transfer across gut microbiota members of farm animals based on homology search.</title>
        <authorList>
            <person name="Zeman M."/>
            <person name="Kubasova T."/>
            <person name="Jahodarova E."/>
            <person name="Nykrynova M."/>
            <person name="Rychlik I."/>
        </authorList>
    </citation>
    <scope>NUCLEOTIDE SEQUENCE [LARGE SCALE GENOMIC DNA]</scope>
    <source>
        <strain evidence="3">ET341</strain>
    </source>
</reference>
<keyword evidence="3" id="KW-1185">Reference proteome</keyword>
<accession>A0ABT7UGE8</accession>
<evidence type="ECO:0000256" key="1">
    <source>
        <dbReference type="SAM" id="MobiDB-lite"/>
    </source>
</evidence>
<feature type="compositionally biased region" description="Basic and acidic residues" evidence="1">
    <location>
        <begin position="73"/>
        <end position="82"/>
    </location>
</feature>
<dbReference type="RefSeq" id="WP_087296618.1">
    <property type="nucleotide sequence ID" value="NZ_JAUDCK010000005.1"/>
</dbReference>
<proteinExistence type="predicted"/>
<organism evidence="2 3">
    <name type="scientific">Massilimicrobiota timonensis</name>
    <dbReference type="NCBI Taxonomy" id="1776392"/>
    <lineage>
        <taxon>Bacteria</taxon>
        <taxon>Bacillati</taxon>
        <taxon>Bacillota</taxon>
        <taxon>Erysipelotrichia</taxon>
        <taxon>Erysipelotrichales</taxon>
        <taxon>Erysipelotrichaceae</taxon>
        <taxon>Massilimicrobiota</taxon>
    </lineage>
</organism>
<dbReference type="EMBL" id="JAUDCK010000005">
    <property type="protein sequence ID" value="MDM8195217.1"/>
    <property type="molecule type" value="Genomic_DNA"/>
</dbReference>
<evidence type="ECO:0000313" key="3">
    <source>
        <dbReference type="Proteomes" id="UP001529275"/>
    </source>
</evidence>
<evidence type="ECO:0000313" key="2">
    <source>
        <dbReference type="EMBL" id="MDM8195217.1"/>
    </source>
</evidence>
<sequence>MSKEDIIQEAKGAYQKVFKDQEKRNSQDEENEVIFNQTELKKEIQEMKEKEEQKHKTLEALRHCIHEKAEESYEKTFHENTNKHIPSHQKMDTQEMYGQLQSEKERLTKMVKEMKDKELSKHK</sequence>
<comment type="caution">
    <text evidence="2">The sequence shown here is derived from an EMBL/GenBank/DDBJ whole genome shotgun (WGS) entry which is preliminary data.</text>
</comment>
<gene>
    <name evidence="2" type="ORF">QUV98_02665</name>
</gene>
<dbReference type="Proteomes" id="UP001529275">
    <property type="component" value="Unassembled WGS sequence"/>
</dbReference>